<proteinExistence type="predicted"/>
<name>A0A8K0CJK9_IGNLU</name>
<organism evidence="1 2">
    <name type="scientific">Ignelater luminosus</name>
    <name type="common">Cucubano</name>
    <name type="synonym">Pyrophorus luminosus</name>
    <dbReference type="NCBI Taxonomy" id="2038154"/>
    <lineage>
        <taxon>Eukaryota</taxon>
        <taxon>Metazoa</taxon>
        <taxon>Ecdysozoa</taxon>
        <taxon>Arthropoda</taxon>
        <taxon>Hexapoda</taxon>
        <taxon>Insecta</taxon>
        <taxon>Pterygota</taxon>
        <taxon>Neoptera</taxon>
        <taxon>Endopterygota</taxon>
        <taxon>Coleoptera</taxon>
        <taxon>Polyphaga</taxon>
        <taxon>Elateriformia</taxon>
        <taxon>Elateroidea</taxon>
        <taxon>Elateridae</taxon>
        <taxon>Agrypninae</taxon>
        <taxon>Pyrophorini</taxon>
        <taxon>Ignelater</taxon>
    </lineage>
</organism>
<dbReference type="AlphaFoldDB" id="A0A8K0CJK9"/>
<dbReference type="PANTHER" id="PTHR33198:SF19">
    <property type="entry name" value="CCHC-TYPE DOMAIN-CONTAINING PROTEIN"/>
    <property type="match status" value="1"/>
</dbReference>
<accession>A0A8K0CJK9</accession>
<sequence>MTQQNKSSVNVSTGALHLMTSMALIGSIENFNPHKDNWILYQEQLEQFFTANAISPGTNGQLDKRVAALLGLIGADTYKVLRDLCTLNLYKTKTYDSLCSLLKTHFSPTICAFGERIDFYEAKHQDEESVSSWYAGIHNLLTNCEFGITLNVIVADKFICGMKSGRVRDRLCEEESTTSLEKLLEIALNKESSMQAEIKDIYVMKHKNLHQARKNNHRKPESSHHVTQSDQTEGRWKCKCCGNLHTGMQICKYVKYVCNKCQLTGHLLKVCLKMKSNIL</sequence>
<evidence type="ECO:0000313" key="1">
    <source>
        <dbReference type="EMBL" id="KAF2888578.1"/>
    </source>
</evidence>
<dbReference type="EMBL" id="VTPC01075957">
    <property type="protein sequence ID" value="KAF2888578.1"/>
    <property type="molecule type" value="Genomic_DNA"/>
</dbReference>
<dbReference type="PANTHER" id="PTHR33198">
    <property type="entry name" value="ANK_REP_REGION DOMAIN-CONTAINING PROTEIN-RELATED"/>
    <property type="match status" value="1"/>
</dbReference>
<protein>
    <submittedName>
        <fullName evidence="1">Uncharacterized protein</fullName>
    </submittedName>
</protein>
<evidence type="ECO:0000313" key="2">
    <source>
        <dbReference type="Proteomes" id="UP000801492"/>
    </source>
</evidence>
<dbReference type="Proteomes" id="UP000801492">
    <property type="component" value="Unassembled WGS sequence"/>
</dbReference>
<keyword evidence="2" id="KW-1185">Reference proteome</keyword>
<reference evidence="1" key="1">
    <citation type="submission" date="2019-08" db="EMBL/GenBank/DDBJ databases">
        <title>The genome of the North American firefly Photinus pyralis.</title>
        <authorList>
            <consortium name="Photinus pyralis genome working group"/>
            <person name="Fallon T.R."/>
            <person name="Sander Lower S.E."/>
            <person name="Weng J.-K."/>
        </authorList>
    </citation>
    <scope>NUCLEOTIDE SEQUENCE</scope>
    <source>
        <strain evidence="1">TRF0915ILg1</strain>
        <tissue evidence="1">Whole body</tissue>
    </source>
</reference>
<gene>
    <name evidence="1" type="ORF">ILUMI_17595</name>
</gene>
<dbReference type="OrthoDB" id="6772644at2759"/>
<comment type="caution">
    <text evidence="1">The sequence shown here is derived from an EMBL/GenBank/DDBJ whole genome shotgun (WGS) entry which is preliminary data.</text>
</comment>